<sequence>MPYIFTHLDQMLRVESIPEGLTLTVFNINTGNYGHKDFTTQVTLPNGGVYGHAIEESKQAPLHYQVSGSKDPNAGVLATVNMIGKRTFVGEKDHPGGFVEIFYRLHGTTTVKDKEIKIDTKGTIAVHTTGWKIGSRPDRSIISYSISCHAPKIVSVEVPEALEPQSVSFVFAVDTDAGGKNHVAIMGVPTDKTLLEEVTGIAVNGIFEVAHDAVATAAGSLSEIGAVAAGVKSIGKTLISHFGAWSIGQVLDL</sequence>
<organism evidence="1 2">
    <name type="scientific">Hohenbuehelia grisea</name>
    <dbReference type="NCBI Taxonomy" id="104357"/>
    <lineage>
        <taxon>Eukaryota</taxon>
        <taxon>Fungi</taxon>
        <taxon>Dikarya</taxon>
        <taxon>Basidiomycota</taxon>
        <taxon>Agaricomycotina</taxon>
        <taxon>Agaricomycetes</taxon>
        <taxon>Agaricomycetidae</taxon>
        <taxon>Agaricales</taxon>
        <taxon>Pleurotineae</taxon>
        <taxon>Pleurotaceae</taxon>
        <taxon>Hohenbuehelia</taxon>
    </lineage>
</organism>
<name>A0ABR3IS11_9AGAR</name>
<keyword evidence="2" id="KW-1185">Reference proteome</keyword>
<evidence type="ECO:0000313" key="1">
    <source>
        <dbReference type="EMBL" id="KAL0946031.1"/>
    </source>
</evidence>
<dbReference type="EMBL" id="JASNQZ010000015">
    <property type="protein sequence ID" value="KAL0946031.1"/>
    <property type="molecule type" value="Genomic_DNA"/>
</dbReference>
<protein>
    <submittedName>
        <fullName evidence="1">Uncharacterized protein</fullName>
    </submittedName>
</protein>
<evidence type="ECO:0000313" key="2">
    <source>
        <dbReference type="Proteomes" id="UP001556367"/>
    </source>
</evidence>
<dbReference type="Proteomes" id="UP001556367">
    <property type="component" value="Unassembled WGS sequence"/>
</dbReference>
<comment type="caution">
    <text evidence="1">The sequence shown here is derived from an EMBL/GenBank/DDBJ whole genome shotgun (WGS) entry which is preliminary data.</text>
</comment>
<proteinExistence type="predicted"/>
<gene>
    <name evidence="1" type="ORF">HGRIS_012306</name>
</gene>
<reference evidence="2" key="1">
    <citation type="submission" date="2024-06" db="EMBL/GenBank/DDBJ databases">
        <title>Multi-omics analyses provide insights into the biosynthesis of the anticancer antibiotic pleurotin in Hohenbuehelia grisea.</title>
        <authorList>
            <person name="Weaver J.A."/>
            <person name="Alberti F."/>
        </authorList>
    </citation>
    <scope>NUCLEOTIDE SEQUENCE [LARGE SCALE GENOMIC DNA]</scope>
    <source>
        <strain evidence="2">T-177</strain>
    </source>
</reference>
<accession>A0ABR3IS11</accession>